<reference evidence="1 2" key="1">
    <citation type="submission" date="2020-09" db="EMBL/GenBank/DDBJ databases">
        <title>De no assembly of potato wild relative species, Solanum commersonii.</title>
        <authorList>
            <person name="Cho K."/>
        </authorList>
    </citation>
    <scope>NUCLEOTIDE SEQUENCE [LARGE SCALE GENOMIC DNA]</scope>
    <source>
        <strain evidence="1">LZ3.2</strain>
        <tissue evidence="1">Leaf</tissue>
    </source>
</reference>
<keyword evidence="2" id="KW-1185">Reference proteome</keyword>
<protein>
    <submittedName>
        <fullName evidence="1">Uncharacterized protein</fullName>
    </submittedName>
</protein>
<organism evidence="1 2">
    <name type="scientific">Solanum commersonii</name>
    <name type="common">Commerson's wild potato</name>
    <name type="synonym">Commerson's nightshade</name>
    <dbReference type="NCBI Taxonomy" id="4109"/>
    <lineage>
        <taxon>Eukaryota</taxon>
        <taxon>Viridiplantae</taxon>
        <taxon>Streptophyta</taxon>
        <taxon>Embryophyta</taxon>
        <taxon>Tracheophyta</taxon>
        <taxon>Spermatophyta</taxon>
        <taxon>Magnoliopsida</taxon>
        <taxon>eudicotyledons</taxon>
        <taxon>Gunneridae</taxon>
        <taxon>Pentapetalae</taxon>
        <taxon>asterids</taxon>
        <taxon>lamiids</taxon>
        <taxon>Solanales</taxon>
        <taxon>Solanaceae</taxon>
        <taxon>Solanoideae</taxon>
        <taxon>Solaneae</taxon>
        <taxon>Solanum</taxon>
    </lineage>
</organism>
<evidence type="ECO:0000313" key="2">
    <source>
        <dbReference type="Proteomes" id="UP000824120"/>
    </source>
</evidence>
<dbReference type="AlphaFoldDB" id="A0A9J5ZHS9"/>
<dbReference type="Proteomes" id="UP000824120">
    <property type="component" value="Chromosome 4"/>
</dbReference>
<evidence type="ECO:0000313" key="1">
    <source>
        <dbReference type="EMBL" id="KAG5611076.1"/>
    </source>
</evidence>
<sequence length="72" mass="8607">MKSPIKSNFLQPKSKMENKSCSLSRWSKYICRLHKRHIIKKSFAANDVKIEQEISKLLILIKLKWNQRIHKS</sequence>
<comment type="caution">
    <text evidence="1">The sequence shown here is derived from an EMBL/GenBank/DDBJ whole genome shotgun (WGS) entry which is preliminary data.</text>
</comment>
<name>A0A9J5ZHS9_SOLCO</name>
<dbReference type="EMBL" id="JACXVP010000004">
    <property type="protein sequence ID" value="KAG5611076.1"/>
    <property type="molecule type" value="Genomic_DNA"/>
</dbReference>
<accession>A0A9J5ZHS9</accession>
<proteinExistence type="predicted"/>
<gene>
    <name evidence="1" type="ORF">H5410_022357</name>
</gene>